<name>A0A3B0XK33_9ZZZZ</name>
<dbReference type="EMBL" id="UOFH01000290">
    <property type="protein sequence ID" value="VAW64563.1"/>
    <property type="molecule type" value="Genomic_DNA"/>
</dbReference>
<dbReference type="Pfam" id="PF05751">
    <property type="entry name" value="FixH"/>
    <property type="match status" value="1"/>
</dbReference>
<reference evidence="2" key="1">
    <citation type="submission" date="2018-06" db="EMBL/GenBank/DDBJ databases">
        <authorList>
            <person name="Zhirakovskaya E."/>
        </authorList>
    </citation>
    <scope>NUCLEOTIDE SEQUENCE</scope>
</reference>
<keyword evidence="1" id="KW-0812">Transmembrane</keyword>
<keyword evidence="1" id="KW-1133">Transmembrane helix</keyword>
<organism evidence="2">
    <name type="scientific">hydrothermal vent metagenome</name>
    <dbReference type="NCBI Taxonomy" id="652676"/>
    <lineage>
        <taxon>unclassified sequences</taxon>
        <taxon>metagenomes</taxon>
        <taxon>ecological metagenomes</taxon>
    </lineage>
</organism>
<feature type="transmembrane region" description="Helical" evidence="1">
    <location>
        <begin position="24"/>
        <end position="48"/>
    </location>
</feature>
<accession>A0A3B0XK33</accession>
<dbReference type="InterPro" id="IPR008620">
    <property type="entry name" value="FixH"/>
</dbReference>
<protein>
    <recommendedName>
        <fullName evidence="3">Type cbb3 cytochrome oxidase biogenesis protein CcoH</fullName>
    </recommendedName>
</protein>
<dbReference type="AlphaFoldDB" id="A0A3B0XK33"/>
<evidence type="ECO:0000256" key="1">
    <source>
        <dbReference type="SAM" id="Phobius"/>
    </source>
</evidence>
<evidence type="ECO:0008006" key="3">
    <source>
        <dbReference type="Google" id="ProtNLM"/>
    </source>
</evidence>
<keyword evidence="1" id="KW-0472">Membrane</keyword>
<evidence type="ECO:0000313" key="2">
    <source>
        <dbReference type="EMBL" id="VAW64563.1"/>
    </source>
</evidence>
<sequence>MSEITMNKNSISQHNPKALKNPWVLGWLTLVGAAFIATIGLVVTAFVIPDQLISKDYYEKAEDYEKNLVKYRNARAALGWSYQADFPNNPVLNKKTLYRLSVVNKVGQPLTAAQITLAAYRPSDASADFEIKLSEVDAGIYEGYITYPLKGIWDITANIKHDGNKYDFTRRASIVTGY</sequence>
<proteinExistence type="predicted"/>
<gene>
    <name evidence="2" type="ORF">MNBD_GAMMA08-384</name>
</gene>